<dbReference type="InterPro" id="IPR043758">
    <property type="entry name" value="DUF5703"/>
</dbReference>
<sequence length="73" mass="8193">MAAGLGSMDAMDYEYAPLRLPPNVDRLTAAAQLAIQAEFSGWELARVQLFRDGTRKVMLRRRLVNQPQPGLSY</sequence>
<gene>
    <name evidence="1" type="ORF">GA0070216_102156</name>
</gene>
<dbReference type="EMBL" id="FMCU01000002">
    <property type="protein sequence ID" value="SCE79466.1"/>
    <property type="molecule type" value="Genomic_DNA"/>
</dbReference>
<dbReference type="Proteomes" id="UP000198797">
    <property type="component" value="Unassembled WGS sequence"/>
</dbReference>
<reference evidence="2" key="1">
    <citation type="submission" date="2016-06" db="EMBL/GenBank/DDBJ databases">
        <authorList>
            <person name="Varghese N."/>
            <person name="Submissions Spin"/>
        </authorList>
    </citation>
    <scope>NUCLEOTIDE SEQUENCE [LARGE SCALE GENOMIC DNA]</scope>
    <source>
        <strain evidence="2">DSM 44100</strain>
    </source>
</reference>
<dbReference type="STRING" id="121616.GA0070216_102156"/>
<dbReference type="AlphaFoldDB" id="A0A1C4V6A2"/>
<evidence type="ECO:0000313" key="2">
    <source>
        <dbReference type="Proteomes" id="UP000198797"/>
    </source>
</evidence>
<accession>A0A1C4V6A2</accession>
<evidence type="ECO:0008006" key="3">
    <source>
        <dbReference type="Google" id="ProtNLM"/>
    </source>
</evidence>
<organism evidence="1 2">
    <name type="scientific">Micromonospora matsumotoense</name>
    <dbReference type="NCBI Taxonomy" id="121616"/>
    <lineage>
        <taxon>Bacteria</taxon>
        <taxon>Bacillati</taxon>
        <taxon>Actinomycetota</taxon>
        <taxon>Actinomycetes</taxon>
        <taxon>Micromonosporales</taxon>
        <taxon>Micromonosporaceae</taxon>
        <taxon>Micromonospora</taxon>
    </lineage>
</organism>
<name>A0A1C4V6A2_9ACTN</name>
<keyword evidence="2" id="KW-1185">Reference proteome</keyword>
<protein>
    <recommendedName>
        <fullName evidence="3">Dihydroorotate dehydrogenase</fullName>
    </recommendedName>
</protein>
<dbReference type="Pfam" id="PF18963">
    <property type="entry name" value="DUF5703"/>
    <property type="match status" value="1"/>
</dbReference>
<proteinExistence type="predicted"/>
<evidence type="ECO:0000313" key="1">
    <source>
        <dbReference type="EMBL" id="SCE79466.1"/>
    </source>
</evidence>